<dbReference type="Gene3D" id="3.40.1350.10">
    <property type="match status" value="1"/>
</dbReference>
<proteinExistence type="predicted"/>
<accession>A0A8J2XMV3</accession>
<dbReference type="Proteomes" id="UP000619743">
    <property type="component" value="Unassembled WGS sequence"/>
</dbReference>
<dbReference type="SUPFAM" id="SSF52980">
    <property type="entry name" value="Restriction endonuclease-like"/>
    <property type="match status" value="1"/>
</dbReference>
<dbReference type="EMBL" id="BMDX01000002">
    <property type="protein sequence ID" value="GGA66938.1"/>
    <property type="molecule type" value="Genomic_DNA"/>
</dbReference>
<sequence>MPTKCTLPAPKAKQYYKSISYETLVASWLMNDGWEVFMPLTDHGMKTDVLISDGKTYYRIQVKSLDSPEENSVVECKWGNAKIDYVVYFSRCRSWGYIAPPFQGRRKLNHAQHVRFHQEQRNFIKAFNKS</sequence>
<dbReference type="GO" id="GO:0003676">
    <property type="term" value="F:nucleic acid binding"/>
    <property type="evidence" value="ECO:0007669"/>
    <property type="project" value="InterPro"/>
</dbReference>
<feature type="domain" description="PD(D/E)XK endonuclease" evidence="1">
    <location>
        <begin position="22"/>
        <end position="78"/>
    </location>
</feature>
<name>A0A8J2XMV3_9GAMM</name>
<protein>
    <recommendedName>
        <fullName evidence="1">PD(D/E)XK endonuclease domain-containing protein</fullName>
    </recommendedName>
</protein>
<dbReference type="InterPro" id="IPR021671">
    <property type="entry name" value="PD(D/E)XK_Endonuc"/>
</dbReference>
<evidence type="ECO:0000259" key="1">
    <source>
        <dbReference type="Pfam" id="PF11645"/>
    </source>
</evidence>
<dbReference type="InterPro" id="IPR011335">
    <property type="entry name" value="Restrct_endonuc-II-like"/>
</dbReference>
<comment type="caution">
    <text evidence="2">The sequence shown here is derived from an EMBL/GenBank/DDBJ whole genome shotgun (WGS) entry which is preliminary data.</text>
</comment>
<evidence type="ECO:0000313" key="2">
    <source>
        <dbReference type="EMBL" id="GGA66938.1"/>
    </source>
</evidence>
<organism evidence="2 3">
    <name type="scientific">Neiella marina</name>
    <dbReference type="NCBI Taxonomy" id="508461"/>
    <lineage>
        <taxon>Bacteria</taxon>
        <taxon>Pseudomonadati</taxon>
        <taxon>Pseudomonadota</taxon>
        <taxon>Gammaproteobacteria</taxon>
        <taxon>Alteromonadales</taxon>
        <taxon>Echinimonadaceae</taxon>
        <taxon>Neiella</taxon>
    </lineage>
</organism>
<dbReference type="AlphaFoldDB" id="A0A8J2XMV3"/>
<keyword evidence="3" id="KW-1185">Reference proteome</keyword>
<dbReference type="InterPro" id="IPR011856">
    <property type="entry name" value="tRNA_endonuc-like_dom_sf"/>
</dbReference>
<gene>
    <name evidence="2" type="ORF">GCM10011369_05710</name>
</gene>
<dbReference type="Pfam" id="PF11645">
    <property type="entry name" value="PDDEXK_5"/>
    <property type="match status" value="1"/>
</dbReference>
<reference evidence="3" key="1">
    <citation type="journal article" date="2019" name="Int. J. Syst. Evol. Microbiol.">
        <title>The Global Catalogue of Microorganisms (GCM) 10K type strain sequencing project: providing services to taxonomists for standard genome sequencing and annotation.</title>
        <authorList>
            <consortium name="The Broad Institute Genomics Platform"/>
            <consortium name="The Broad Institute Genome Sequencing Center for Infectious Disease"/>
            <person name="Wu L."/>
            <person name="Ma J."/>
        </authorList>
    </citation>
    <scope>NUCLEOTIDE SEQUENCE [LARGE SCALE GENOMIC DNA]</scope>
    <source>
        <strain evidence="3">CGMCC 1.10130</strain>
    </source>
</reference>
<dbReference type="OrthoDB" id="282784at2"/>
<dbReference type="RefSeq" id="WP_087504473.1">
    <property type="nucleotide sequence ID" value="NZ_BMDX01000002.1"/>
</dbReference>
<evidence type="ECO:0000313" key="3">
    <source>
        <dbReference type="Proteomes" id="UP000619743"/>
    </source>
</evidence>